<dbReference type="Gene3D" id="1.20.5.170">
    <property type="match status" value="1"/>
</dbReference>
<feature type="compositionally biased region" description="Basic and acidic residues" evidence="1">
    <location>
        <begin position="8"/>
        <end position="22"/>
    </location>
</feature>
<gene>
    <name evidence="3" type="ORF">BKA59DRAFT_455982</name>
</gene>
<feature type="compositionally biased region" description="Polar residues" evidence="1">
    <location>
        <begin position="36"/>
        <end position="48"/>
    </location>
</feature>
<dbReference type="AlphaFoldDB" id="A0A8K0WAP4"/>
<evidence type="ECO:0000259" key="2">
    <source>
        <dbReference type="PROSITE" id="PS00036"/>
    </source>
</evidence>
<feature type="compositionally biased region" description="Basic residues" evidence="1">
    <location>
        <begin position="25"/>
        <end position="35"/>
    </location>
</feature>
<dbReference type="SUPFAM" id="SSF57959">
    <property type="entry name" value="Leucine zipper domain"/>
    <property type="match status" value="1"/>
</dbReference>
<comment type="caution">
    <text evidence="3">The sequence shown here is derived from an EMBL/GenBank/DDBJ whole genome shotgun (WGS) entry which is preliminary data.</text>
</comment>
<sequence>MDSQQGHPRGDAESKERRREQNRIAQRRFREKSKSRLQSLSDNPQNPNVLIDSHSMALDQLETGLPSLWEHLPVVHDELFPSRDGSNEAILSSGFLKSPRDGAVESALTTLEYQRNELCCQADRLIDKLHSIYDIGHSIGIFPSVPNFQLELDSIAETFQSLRLGGSVLTDSTNGGQSD</sequence>
<dbReference type="InterPro" id="IPR004827">
    <property type="entry name" value="bZIP"/>
</dbReference>
<evidence type="ECO:0000313" key="3">
    <source>
        <dbReference type="EMBL" id="KAH7241382.1"/>
    </source>
</evidence>
<reference evidence="3" key="1">
    <citation type="journal article" date="2021" name="Nat. Commun.">
        <title>Genetic determinants of endophytism in the Arabidopsis root mycobiome.</title>
        <authorList>
            <person name="Mesny F."/>
            <person name="Miyauchi S."/>
            <person name="Thiergart T."/>
            <person name="Pickel B."/>
            <person name="Atanasova L."/>
            <person name="Karlsson M."/>
            <person name="Huettel B."/>
            <person name="Barry K.W."/>
            <person name="Haridas S."/>
            <person name="Chen C."/>
            <person name="Bauer D."/>
            <person name="Andreopoulos W."/>
            <person name="Pangilinan J."/>
            <person name="LaButti K."/>
            <person name="Riley R."/>
            <person name="Lipzen A."/>
            <person name="Clum A."/>
            <person name="Drula E."/>
            <person name="Henrissat B."/>
            <person name="Kohler A."/>
            <person name="Grigoriev I.V."/>
            <person name="Martin F.M."/>
            <person name="Hacquard S."/>
        </authorList>
    </citation>
    <scope>NUCLEOTIDE SEQUENCE</scope>
    <source>
        <strain evidence="3">MPI-SDFR-AT-0068</strain>
    </source>
</reference>
<accession>A0A8K0WAP4</accession>
<dbReference type="CDD" id="cd14688">
    <property type="entry name" value="bZIP_YAP"/>
    <property type="match status" value="1"/>
</dbReference>
<feature type="region of interest" description="Disordered" evidence="1">
    <location>
        <begin position="1"/>
        <end position="49"/>
    </location>
</feature>
<feature type="domain" description="BZIP" evidence="2">
    <location>
        <begin position="17"/>
        <end position="32"/>
    </location>
</feature>
<evidence type="ECO:0000256" key="1">
    <source>
        <dbReference type="SAM" id="MobiDB-lite"/>
    </source>
</evidence>
<dbReference type="EMBL" id="JAGPXF010000005">
    <property type="protein sequence ID" value="KAH7241382.1"/>
    <property type="molecule type" value="Genomic_DNA"/>
</dbReference>
<dbReference type="Proteomes" id="UP000813427">
    <property type="component" value="Unassembled WGS sequence"/>
</dbReference>
<dbReference type="OrthoDB" id="4415578at2759"/>
<protein>
    <recommendedName>
        <fullName evidence="2">BZIP domain-containing protein</fullName>
    </recommendedName>
</protein>
<dbReference type="PROSITE" id="PS00036">
    <property type="entry name" value="BZIP_BASIC"/>
    <property type="match status" value="1"/>
</dbReference>
<dbReference type="InterPro" id="IPR046347">
    <property type="entry name" value="bZIP_sf"/>
</dbReference>
<keyword evidence="4" id="KW-1185">Reference proteome</keyword>
<dbReference type="GO" id="GO:0003700">
    <property type="term" value="F:DNA-binding transcription factor activity"/>
    <property type="evidence" value="ECO:0007669"/>
    <property type="project" value="InterPro"/>
</dbReference>
<proteinExistence type="predicted"/>
<organism evidence="3 4">
    <name type="scientific">Fusarium tricinctum</name>
    <dbReference type="NCBI Taxonomy" id="61284"/>
    <lineage>
        <taxon>Eukaryota</taxon>
        <taxon>Fungi</taxon>
        <taxon>Dikarya</taxon>
        <taxon>Ascomycota</taxon>
        <taxon>Pezizomycotina</taxon>
        <taxon>Sordariomycetes</taxon>
        <taxon>Hypocreomycetidae</taxon>
        <taxon>Hypocreales</taxon>
        <taxon>Nectriaceae</taxon>
        <taxon>Fusarium</taxon>
        <taxon>Fusarium tricinctum species complex</taxon>
    </lineage>
</organism>
<name>A0A8K0WAP4_9HYPO</name>
<evidence type="ECO:0000313" key="4">
    <source>
        <dbReference type="Proteomes" id="UP000813427"/>
    </source>
</evidence>